<comment type="caution">
    <text evidence="2">The sequence shown here is derived from an EMBL/GenBank/DDBJ whole genome shotgun (WGS) entry which is preliminary data.</text>
</comment>
<keyword evidence="1" id="KW-0732">Signal</keyword>
<feature type="chain" id="PRO_5039058670" description="Secreted protein" evidence="1">
    <location>
        <begin position="23"/>
        <end position="249"/>
    </location>
</feature>
<dbReference type="AlphaFoldDB" id="A0A6G3R0B3"/>
<protein>
    <recommendedName>
        <fullName evidence="3">Secreted protein</fullName>
    </recommendedName>
</protein>
<organism evidence="2">
    <name type="scientific">Streptomyces sp. SID14436</name>
    <dbReference type="NCBI Taxonomy" id="2706070"/>
    <lineage>
        <taxon>Bacteria</taxon>
        <taxon>Bacillati</taxon>
        <taxon>Actinomycetota</taxon>
        <taxon>Actinomycetes</taxon>
        <taxon>Kitasatosporales</taxon>
        <taxon>Streptomycetaceae</taxon>
        <taxon>Streptomyces</taxon>
    </lineage>
</organism>
<reference evidence="2" key="1">
    <citation type="submission" date="2020-01" db="EMBL/GenBank/DDBJ databases">
        <title>Insect and environment-associated Actinomycetes.</title>
        <authorList>
            <person name="Currrie C."/>
            <person name="Chevrette M."/>
            <person name="Carlson C."/>
            <person name="Stubbendieck R."/>
            <person name="Wendt-Pienkowski E."/>
        </authorList>
    </citation>
    <scope>NUCLEOTIDE SEQUENCE</scope>
    <source>
        <strain evidence="2">SID14436</strain>
    </source>
</reference>
<dbReference type="EMBL" id="JAAGMD010000657">
    <property type="protein sequence ID" value="NEA88904.1"/>
    <property type="molecule type" value="Genomic_DNA"/>
</dbReference>
<evidence type="ECO:0000313" key="2">
    <source>
        <dbReference type="EMBL" id="NEA88904.1"/>
    </source>
</evidence>
<gene>
    <name evidence="2" type="ORF">G3I53_23375</name>
</gene>
<name>A0A6G3R0B3_9ACTN</name>
<dbReference type="RefSeq" id="WP_164337470.1">
    <property type="nucleotide sequence ID" value="NZ_JAAGMD010000657.1"/>
</dbReference>
<feature type="signal peptide" evidence="1">
    <location>
        <begin position="1"/>
        <end position="22"/>
    </location>
</feature>
<proteinExistence type="predicted"/>
<evidence type="ECO:0008006" key="3">
    <source>
        <dbReference type="Google" id="ProtNLM"/>
    </source>
</evidence>
<accession>A0A6G3R0B3</accession>
<sequence length="249" mass="26692">MFVACAALLVSVIALIPAWSSAVSGESQAKTGEKEAERRGSLEVTAVSARFNDRLKGVERAADSEKEVDGLIGPQVDIAVRNRGSGSAIITKMIASVSVSENLTSCAGTGGELDIAARYDIPIPTSRKPPFTVTTTDDVFFDVKSGENDRLSVAVGPEMREAGMSPWVGVVTLQFHDADGTDLSIGPLALVSPGQDEHFHPVGMTWKIAPQYASCMDDNARRVQDIMEIPHITPSKEFAALHRALRPFR</sequence>
<evidence type="ECO:0000256" key="1">
    <source>
        <dbReference type="SAM" id="SignalP"/>
    </source>
</evidence>